<proteinExistence type="predicted"/>
<dbReference type="AlphaFoldDB" id="A0A3B3H3V0"/>
<reference evidence="1" key="3">
    <citation type="submission" date="2025-09" db="UniProtKB">
        <authorList>
            <consortium name="Ensembl"/>
        </authorList>
    </citation>
    <scope>IDENTIFICATION</scope>
    <source>
        <strain evidence="1">Hd-rR</strain>
    </source>
</reference>
<dbReference type="GeneTree" id="ENSGT01020000231391"/>
<keyword evidence="2" id="KW-1185">Reference proteome</keyword>
<organism evidence="1 2">
    <name type="scientific">Oryzias latipes</name>
    <name type="common">Japanese rice fish</name>
    <name type="synonym">Japanese killifish</name>
    <dbReference type="NCBI Taxonomy" id="8090"/>
    <lineage>
        <taxon>Eukaryota</taxon>
        <taxon>Metazoa</taxon>
        <taxon>Chordata</taxon>
        <taxon>Craniata</taxon>
        <taxon>Vertebrata</taxon>
        <taxon>Euteleostomi</taxon>
        <taxon>Actinopterygii</taxon>
        <taxon>Neopterygii</taxon>
        <taxon>Teleostei</taxon>
        <taxon>Neoteleostei</taxon>
        <taxon>Acanthomorphata</taxon>
        <taxon>Ovalentaria</taxon>
        <taxon>Atherinomorphae</taxon>
        <taxon>Beloniformes</taxon>
        <taxon>Adrianichthyidae</taxon>
        <taxon>Oryziinae</taxon>
        <taxon>Oryzias</taxon>
    </lineage>
</organism>
<dbReference type="Ensembl" id="ENSORLT00000045823.1">
    <property type="protein sequence ID" value="ENSORLP00000025897.1"/>
    <property type="gene ID" value="ENSORLG00000021905.1"/>
</dbReference>
<evidence type="ECO:0000313" key="2">
    <source>
        <dbReference type="Proteomes" id="UP000001038"/>
    </source>
</evidence>
<reference evidence="1 2" key="1">
    <citation type="journal article" date="2007" name="Nature">
        <title>The medaka draft genome and insights into vertebrate genome evolution.</title>
        <authorList>
            <person name="Kasahara M."/>
            <person name="Naruse K."/>
            <person name="Sasaki S."/>
            <person name="Nakatani Y."/>
            <person name="Qu W."/>
            <person name="Ahsan B."/>
            <person name="Yamada T."/>
            <person name="Nagayasu Y."/>
            <person name="Doi K."/>
            <person name="Kasai Y."/>
            <person name="Jindo T."/>
            <person name="Kobayashi D."/>
            <person name="Shimada A."/>
            <person name="Toyoda A."/>
            <person name="Kuroki Y."/>
            <person name="Fujiyama A."/>
            <person name="Sasaki T."/>
            <person name="Shimizu A."/>
            <person name="Asakawa S."/>
            <person name="Shimizu N."/>
            <person name="Hashimoto S."/>
            <person name="Yang J."/>
            <person name="Lee Y."/>
            <person name="Matsushima K."/>
            <person name="Sugano S."/>
            <person name="Sakaizumi M."/>
            <person name="Narita T."/>
            <person name="Ohishi K."/>
            <person name="Haga S."/>
            <person name="Ohta F."/>
            <person name="Nomoto H."/>
            <person name="Nogata K."/>
            <person name="Morishita T."/>
            <person name="Endo T."/>
            <person name="Shin-I T."/>
            <person name="Takeda H."/>
            <person name="Morishita S."/>
            <person name="Kohara Y."/>
        </authorList>
    </citation>
    <scope>NUCLEOTIDE SEQUENCE [LARGE SCALE GENOMIC DNA]</scope>
    <source>
        <strain evidence="1 2">Hd-rR</strain>
    </source>
</reference>
<sequence length="82" mass="9072">MILTLYRDLSNVGLLSFVSKTRTITLAVPERAGFPPSTAVMSVKLWTACCSRSNCFNKISSEFFDPSLPVCTSMLKYSLSLK</sequence>
<name>A0A3B3H3V0_ORYLA</name>
<protein>
    <submittedName>
        <fullName evidence="1">Uncharacterized protein</fullName>
    </submittedName>
</protein>
<accession>A0A3B3H3V0</accession>
<dbReference type="Proteomes" id="UP000001038">
    <property type="component" value="Chromosome 10"/>
</dbReference>
<evidence type="ECO:0000313" key="1">
    <source>
        <dbReference type="Ensembl" id="ENSORLP00000025897.1"/>
    </source>
</evidence>
<reference evidence="1" key="2">
    <citation type="submission" date="2025-08" db="UniProtKB">
        <authorList>
            <consortium name="Ensembl"/>
        </authorList>
    </citation>
    <scope>IDENTIFICATION</scope>
    <source>
        <strain evidence="1">Hd-rR</strain>
    </source>
</reference>
<dbReference type="InParanoid" id="A0A3B3H3V0"/>